<proteinExistence type="inferred from homology"/>
<evidence type="ECO:0000259" key="2">
    <source>
        <dbReference type="Pfam" id="PF12850"/>
    </source>
</evidence>
<organism evidence="3 4">
    <name type="scientific">Mediterraneibacter hominis</name>
    <dbReference type="NCBI Taxonomy" id="2763054"/>
    <lineage>
        <taxon>Bacteria</taxon>
        <taxon>Bacillati</taxon>
        <taxon>Bacillota</taxon>
        <taxon>Clostridia</taxon>
        <taxon>Lachnospirales</taxon>
        <taxon>Lachnospiraceae</taxon>
        <taxon>Mediterraneibacter</taxon>
    </lineage>
</organism>
<comment type="similarity">
    <text evidence="1">Belongs to the metallophosphoesterase superfamily. YfcE family.</text>
</comment>
<dbReference type="InterPro" id="IPR024654">
    <property type="entry name" value="Calcineurin-like_PHP_lpxH"/>
</dbReference>
<comment type="caution">
    <text evidence="3">The sequence shown here is derived from an EMBL/GenBank/DDBJ whole genome shotgun (WGS) entry which is preliminary data.</text>
</comment>
<feature type="domain" description="Calcineurin-like phosphoesterase" evidence="2">
    <location>
        <begin position="2"/>
        <end position="139"/>
    </location>
</feature>
<evidence type="ECO:0000256" key="1">
    <source>
        <dbReference type="ARBA" id="ARBA00008950"/>
    </source>
</evidence>
<dbReference type="Gene3D" id="3.60.21.10">
    <property type="match status" value="1"/>
</dbReference>
<evidence type="ECO:0000313" key="4">
    <source>
        <dbReference type="Proteomes" id="UP000652477"/>
    </source>
</evidence>
<dbReference type="SUPFAM" id="SSF56300">
    <property type="entry name" value="Metallo-dependent phosphatases"/>
    <property type="match status" value="1"/>
</dbReference>
<dbReference type="InterPro" id="IPR029052">
    <property type="entry name" value="Metallo-depent_PP-like"/>
</dbReference>
<name>A0A923RQB3_9FIRM</name>
<dbReference type="EMBL" id="JACOPF010000002">
    <property type="protein sequence ID" value="MBC5689399.1"/>
    <property type="molecule type" value="Genomic_DNA"/>
</dbReference>
<sequence length="179" mass="21023">MIFFTSDTHFYHTNVIKHSSRPFKDIENMNRALIENWNSTVTDNDEIFILGDVTLKGTSYANKILSRLNGQKYLVKGNHDRFAEQQSFDKSSLIWIKDYYELRCKDMLFILFHYPIKDWNHRHHGAIHLHGHQHNTADYNQKNMQSQIRRFDVGVDANDLRPVSIEKILSAFAPADIKS</sequence>
<keyword evidence="4" id="KW-1185">Reference proteome</keyword>
<dbReference type="RefSeq" id="WP_186876070.1">
    <property type="nucleotide sequence ID" value="NZ_JACOPF010000002.1"/>
</dbReference>
<evidence type="ECO:0000313" key="3">
    <source>
        <dbReference type="EMBL" id="MBC5689399.1"/>
    </source>
</evidence>
<accession>A0A923RQB3</accession>
<dbReference type="Pfam" id="PF12850">
    <property type="entry name" value="Metallophos_2"/>
    <property type="match status" value="1"/>
</dbReference>
<protein>
    <submittedName>
        <fullName evidence="3">Metallophosphoesterase</fullName>
    </submittedName>
</protein>
<dbReference type="Proteomes" id="UP000652477">
    <property type="component" value="Unassembled WGS sequence"/>
</dbReference>
<dbReference type="AlphaFoldDB" id="A0A923RQB3"/>
<reference evidence="3" key="1">
    <citation type="submission" date="2020-08" db="EMBL/GenBank/DDBJ databases">
        <title>Genome public.</title>
        <authorList>
            <person name="Liu C."/>
            <person name="Sun Q."/>
        </authorList>
    </citation>
    <scope>NUCLEOTIDE SEQUENCE</scope>
    <source>
        <strain evidence="3">NSJ-55</strain>
    </source>
</reference>
<gene>
    <name evidence="3" type="ORF">H8S37_10770</name>
</gene>